<keyword evidence="1" id="KW-0472">Membrane</keyword>
<accession>A0AAD4QJA1</accession>
<feature type="transmembrane region" description="Helical" evidence="1">
    <location>
        <begin position="307"/>
        <end position="330"/>
    </location>
</feature>
<proteinExistence type="predicted"/>
<feature type="transmembrane region" description="Helical" evidence="1">
    <location>
        <begin position="211"/>
        <end position="231"/>
    </location>
</feature>
<protein>
    <submittedName>
        <fullName evidence="2">Uncharacterized protein</fullName>
    </submittedName>
</protein>
<sequence>MSNSTSVTSDDLGIQSINLGNGLVPFAALTTLIGSDIAETLALGERGPAGLVWSIASVFGAPSVIKAFISGASPGWLRSLLGLRSIASDRAVGLDLKLARKSSQAIKVRRTFDHQPLGVSCDANALRKVQSEPLSRDHPSCKDVYAFDRSTMRIVEGLKKTLPRDPLTVYVAIPNPLLRVRTTIIQSPALALSLLKCLELYCYWTNGAHHLAVILAIPFAFFFVSGCIITFRGEFLAWRLGDIGNLDVIIGDLPTWKKAGGEKKVVLGLLAEPRTSIWWRLMWSIGGLLHIVSLAFTYFVLTKMTVVFTLMWAGFQVAWVACRILTYHFTGSMREPMADRMMVGHRWQDLDVMMKTRVLNLTLAAAQYQIHVHPRGIDPHADDSFSPLHIMNLLSEPQKPQMSCELPRHFDPSKSSSIEIEITAMIGDSVLSSALWMVGSDKSPMDMYDSCVVFLSFPPSLPSPSSPSLGPPLAPSTFAIPAARVGRSMGDVNTPDTEKSTPVFAPRGTCARCSEYTHTWWYWIPCGPNRWLQIQSKNLMAVSGRCTAEVLDDGQLSALLGAGTLNISLTHVKDVKEVVELSRVGVEALFSLLPDPRREKYLYICKN</sequence>
<comment type="caution">
    <text evidence="2">The sequence shown here is derived from an EMBL/GenBank/DDBJ whole genome shotgun (WGS) entry which is preliminary data.</text>
</comment>
<dbReference type="EMBL" id="WTXG01000157">
    <property type="protein sequence ID" value="KAI0291499.1"/>
    <property type="molecule type" value="Genomic_DNA"/>
</dbReference>
<evidence type="ECO:0000256" key="1">
    <source>
        <dbReference type="SAM" id="Phobius"/>
    </source>
</evidence>
<feature type="transmembrane region" description="Helical" evidence="1">
    <location>
        <begin position="281"/>
        <end position="301"/>
    </location>
</feature>
<keyword evidence="3" id="KW-1185">Reference proteome</keyword>
<keyword evidence="1" id="KW-1133">Transmembrane helix</keyword>
<gene>
    <name evidence="2" type="ORF">B0F90DRAFT_369030</name>
</gene>
<evidence type="ECO:0000313" key="3">
    <source>
        <dbReference type="Proteomes" id="UP001203297"/>
    </source>
</evidence>
<organism evidence="2 3">
    <name type="scientific">Multifurca ochricompacta</name>
    <dbReference type="NCBI Taxonomy" id="376703"/>
    <lineage>
        <taxon>Eukaryota</taxon>
        <taxon>Fungi</taxon>
        <taxon>Dikarya</taxon>
        <taxon>Basidiomycota</taxon>
        <taxon>Agaricomycotina</taxon>
        <taxon>Agaricomycetes</taxon>
        <taxon>Russulales</taxon>
        <taxon>Russulaceae</taxon>
        <taxon>Multifurca</taxon>
    </lineage>
</organism>
<reference evidence="2" key="1">
    <citation type="journal article" date="2022" name="New Phytol.">
        <title>Evolutionary transition to the ectomycorrhizal habit in the genomes of a hyperdiverse lineage of mushroom-forming fungi.</title>
        <authorList>
            <person name="Looney B."/>
            <person name="Miyauchi S."/>
            <person name="Morin E."/>
            <person name="Drula E."/>
            <person name="Courty P.E."/>
            <person name="Kohler A."/>
            <person name="Kuo A."/>
            <person name="LaButti K."/>
            <person name="Pangilinan J."/>
            <person name="Lipzen A."/>
            <person name="Riley R."/>
            <person name="Andreopoulos W."/>
            <person name="He G."/>
            <person name="Johnson J."/>
            <person name="Nolan M."/>
            <person name="Tritt A."/>
            <person name="Barry K.W."/>
            <person name="Grigoriev I.V."/>
            <person name="Nagy L.G."/>
            <person name="Hibbett D."/>
            <person name="Henrissat B."/>
            <person name="Matheny P.B."/>
            <person name="Labbe J."/>
            <person name="Martin F.M."/>
        </authorList>
    </citation>
    <scope>NUCLEOTIDE SEQUENCE</scope>
    <source>
        <strain evidence="2">BPL690</strain>
    </source>
</reference>
<keyword evidence="1" id="KW-0812">Transmembrane</keyword>
<dbReference type="Proteomes" id="UP001203297">
    <property type="component" value="Unassembled WGS sequence"/>
</dbReference>
<evidence type="ECO:0000313" key="2">
    <source>
        <dbReference type="EMBL" id="KAI0291499.1"/>
    </source>
</evidence>
<dbReference type="AlphaFoldDB" id="A0AAD4QJA1"/>
<name>A0AAD4QJA1_9AGAM</name>